<organism evidence="2 3">
    <name type="scientific">Candidatus Niyogibacteria bacterium CG10_big_fil_rev_8_21_14_0_10_46_36</name>
    <dbReference type="NCBI Taxonomy" id="1974726"/>
    <lineage>
        <taxon>Bacteria</taxon>
        <taxon>Candidatus Niyogiibacteriota</taxon>
    </lineage>
</organism>
<dbReference type="SUPFAM" id="SSF57884">
    <property type="entry name" value="Ada DNA repair protein, N-terminal domain (N-Ada 10)"/>
    <property type="match status" value="1"/>
</dbReference>
<gene>
    <name evidence="2" type="ORF">COU47_00145</name>
</gene>
<evidence type="ECO:0000313" key="3">
    <source>
        <dbReference type="Proteomes" id="UP000231503"/>
    </source>
</evidence>
<feature type="transmembrane region" description="Helical" evidence="1">
    <location>
        <begin position="30"/>
        <end position="53"/>
    </location>
</feature>
<evidence type="ECO:0000256" key="1">
    <source>
        <dbReference type="SAM" id="Phobius"/>
    </source>
</evidence>
<reference evidence="3" key="1">
    <citation type="submission" date="2017-09" db="EMBL/GenBank/DDBJ databases">
        <title>Depth-based differentiation of microbial function through sediment-hosted aquifers and enrichment of novel symbionts in the deep terrestrial subsurface.</title>
        <authorList>
            <person name="Probst A.J."/>
            <person name="Ladd B."/>
            <person name="Jarett J.K."/>
            <person name="Geller-Mcgrath D.E."/>
            <person name="Sieber C.M.K."/>
            <person name="Emerson J.B."/>
            <person name="Anantharaman K."/>
            <person name="Thomas B.C."/>
            <person name="Malmstrom R."/>
            <person name="Stieglmeier M."/>
            <person name="Klingl A."/>
            <person name="Woyke T."/>
            <person name="Ryan C.M."/>
            <person name="Banfield J.F."/>
        </authorList>
    </citation>
    <scope>NUCLEOTIDE SEQUENCE [LARGE SCALE GENOMIC DNA]</scope>
</reference>
<keyword evidence="1" id="KW-1133">Transmembrane helix</keyword>
<dbReference type="Gene3D" id="3.40.10.10">
    <property type="entry name" value="DNA Methylphosphotriester Repair Domain"/>
    <property type="match status" value="1"/>
</dbReference>
<proteinExistence type="predicted"/>
<keyword evidence="1" id="KW-0472">Membrane</keyword>
<dbReference type="InterPro" id="IPR035451">
    <property type="entry name" value="Ada-like_dom_sf"/>
</dbReference>
<protein>
    <submittedName>
        <fullName evidence="2">Uncharacterized protein</fullName>
    </submittedName>
</protein>
<evidence type="ECO:0000313" key="2">
    <source>
        <dbReference type="EMBL" id="PIR69837.1"/>
    </source>
</evidence>
<sequence length="134" mass="14189">MIPENDKDIKTPIRQGFGGQGWIRDNASDLFLAGSFFLIAVIGFGLGRFSVILGEHSAFSVRVEEEGASLGILGSAAGESVENGMYVGSKNGSVYHLPGCSGALRIAEENKILFSSKEEAESLGYRAAKNCEGI</sequence>
<dbReference type="AlphaFoldDB" id="A0A2H0TE60"/>
<dbReference type="Proteomes" id="UP000231503">
    <property type="component" value="Unassembled WGS sequence"/>
</dbReference>
<comment type="caution">
    <text evidence="2">The sequence shown here is derived from an EMBL/GenBank/DDBJ whole genome shotgun (WGS) entry which is preliminary data.</text>
</comment>
<keyword evidence="1" id="KW-0812">Transmembrane</keyword>
<name>A0A2H0TE60_9BACT</name>
<dbReference type="EMBL" id="PFCO01000001">
    <property type="protein sequence ID" value="PIR69837.1"/>
    <property type="molecule type" value="Genomic_DNA"/>
</dbReference>
<accession>A0A2H0TE60</accession>